<dbReference type="PROSITE" id="PS50004">
    <property type="entry name" value="C2"/>
    <property type="match status" value="1"/>
</dbReference>
<dbReference type="Proteomes" id="UP001295684">
    <property type="component" value="Unassembled WGS sequence"/>
</dbReference>
<dbReference type="EMBL" id="CAMPGE010003110">
    <property type="protein sequence ID" value="CAI2361935.1"/>
    <property type="molecule type" value="Genomic_DNA"/>
</dbReference>
<dbReference type="SUPFAM" id="SSF53300">
    <property type="entry name" value="vWA-like"/>
    <property type="match status" value="1"/>
</dbReference>
<dbReference type="GO" id="GO:0005544">
    <property type="term" value="F:calcium-dependent phospholipid binding"/>
    <property type="evidence" value="ECO:0007669"/>
    <property type="project" value="InterPro"/>
</dbReference>
<dbReference type="GO" id="GO:0071277">
    <property type="term" value="P:cellular response to calcium ion"/>
    <property type="evidence" value="ECO:0007669"/>
    <property type="project" value="TreeGrafter"/>
</dbReference>
<evidence type="ECO:0000313" key="4">
    <source>
        <dbReference type="Proteomes" id="UP001295684"/>
    </source>
</evidence>
<comment type="caution">
    <text evidence="3">The sequence shown here is derived from an EMBL/GenBank/DDBJ whole genome shotgun (WGS) entry which is preliminary data.</text>
</comment>
<accession>A0AAD1X921</accession>
<dbReference type="InterPro" id="IPR000008">
    <property type="entry name" value="C2_dom"/>
</dbReference>
<dbReference type="CDD" id="cd04048">
    <property type="entry name" value="C2A_Copine"/>
    <property type="match status" value="1"/>
</dbReference>
<dbReference type="InterPro" id="IPR010734">
    <property type="entry name" value="Copine_C"/>
</dbReference>
<evidence type="ECO:0000256" key="1">
    <source>
        <dbReference type="ARBA" id="ARBA00009048"/>
    </source>
</evidence>
<dbReference type="Pfam" id="PF07002">
    <property type="entry name" value="Copine"/>
    <property type="match status" value="1"/>
</dbReference>
<comment type="similarity">
    <text evidence="1">Belongs to the copine family.</text>
</comment>
<dbReference type="PANTHER" id="PTHR10857">
    <property type="entry name" value="COPINE"/>
    <property type="match status" value="1"/>
</dbReference>
<name>A0AAD1X921_EUPCR</name>
<dbReference type="GO" id="GO:0005886">
    <property type="term" value="C:plasma membrane"/>
    <property type="evidence" value="ECO:0007669"/>
    <property type="project" value="TreeGrafter"/>
</dbReference>
<dbReference type="InterPro" id="IPR035892">
    <property type="entry name" value="C2_domain_sf"/>
</dbReference>
<protein>
    <recommendedName>
        <fullName evidence="2">C2 domain-containing protein</fullName>
    </recommendedName>
</protein>
<dbReference type="Pfam" id="PF00168">
    <property type="entry name" value="C2"/>
    <property type="match status" value="1"/>
</dbReference>
<dbReference type="AlphaFoldDB" id="A0AAD1X921"/>
<gene>
    <name evidence="3" type="ORF">ECRASSUSDP1_LOCUS3251</name>
</gene>
<evidence type="ECO:0000259" key="2">
    <source>
        <dbReference type="PROSITE" id="PS50004"/>
    </source>
</evidence>
<sequence length="610" mass="69920">MGSLLCRREASTFDYQIEEYAKINDDINKAVNLVMDDGHLSSKLLLRFKCQNLPNMDFMSLTDAFLVLYENKRGSNWEEVGRTEIIEDSLNPEFVTPIELVYYFEENQKFKIVAYDADEFENRRLDISKANYIGEAEFEIQKLISARHGVFETNFNDPNKAFNSALGLVVITYEEGRSAHNQVLEFNLTAENSDFSPGNGYFFIVGKKDIKNPLNFIPIMRSEILKYGDDNTWKLTSISLSSLVTGKKDNSSIDEITFQVSLYRHSKSGNHKLMGNFVSSIMEFIEDNSMITINGQKGEEFYISKSNTKLETVSSFLDYINAGLDMNLICGIDFTGSNGDPNMPKSLHYIYNPQNQYLAATLEVGKILLNFDNDKQVPMFGFGAVIPKYSTQVSHCFAMNGNIFRPEADNIAGIQECYKNILKSIRLSGPTYFAPMLSMWNDMVQFEYTKNKLKYYIFLILTDGVIHDIDETVDCIVQSSSLPVSIIIVGIGDANFDTMDFLDADDERLFSRKYQKFQERDNVQFVEFNKYKDNPHLLAQETLEELPRQMLDFYQKRGIKPSDLKMDYVDMEARDYFSAKGMEYSQKLSKLNYGTDIAQVMTQGIPFIDE</sequence>
<organism evidence="3 4">
    <name type="scientific">Euplotes crassus</name>
    <dbReference type="NCBI Taxonomy" id="5936"/>
    <lineage>
        <taxon>Eukaryota</taxon>
        <taxon>Sar</taxon>
        <taxon>Alveolata</taxon>
        <taxon>Ciliophora</taxon>
        <taxon>Intramacronucleata</taxon>
        <taxon>Spirotrichea</taxon>
        <taxon>Hypotrichia</taxon>
        <taxon>Euplotida</taxon>
        <taxon>Euplotidae</taxon>
        <taxon>Moneuplotes</taxon>
    </lineage>
</organism>
<feature type="domain" description="C2" evidence="2">
    <location>
        <begin position="23"/>
        <end position="153"/>
    </location>
</feature>
<reference evidence="3" key="1">
    <citation type="submission" date="2023-07" db="EMBL/GenBank/DDBJ databases">
        <authorList>
            <consortium name="AG Swart"/>
            <person name="Singh M."/>
            <person name="Singh A."/>
            <person name="Seah K."/>
            <person name="Emmerich C."/>
        </authorList>
    </citation>
    <scope>NUCLEOTIDE SEQUENCE</scope>
    <source>
        <strain evidence="3">DP1</strain>
    </source>
</reference>
<dbReference type="SUPFAM" id="SSF49562">
    <property type="entry name" value="C2 domain (Calcium/lipid-binding domain, CaLB)"/>
    <property type="match status" value="1"/>
</dbReference>
<dbReference type="Gene3D" id="2.60.40.150">
    <property type="entry name" value="C2 domain"/>
    <property type="match status" value="1"/>
</dbReference>
<evidence type="ECO:0000313" key="3">
    <source>
        <dbReference type="EMBL" id="CAI2361935.1"/>
    </source>
</evidence>
<dbReference type="PANTHER" id="PTHR10857:SF106">
    <property type="entry name" value="C2 DOMAIN-CONTAINING PROTEIN"/>
    <property type="match status" value="1"/>
</dbReference>
<dbReference type="InterPro" id="IPR045052">
    <property type="entry name" value="Copine"/>
</dbReference>
<keyword evidence="4" id="KW-1185">Reference proteome</keyword>
<proteinExistence type="inferred from homology"/>
<dbReference type="InterPro" id="IPR036465">
    <property type="entry name" value="vWFA_dom_sf"/>
</dbReference>